<feature type="domain" description="Disease resistance N-terminal" evidence="8">
    <location>
        <begin position="14"/>
        <end position="93"/>
    </location>
</feature>
<feature type="domain" description="NB-ARC" evidence="7">
    <location>
        <begin position="200"/>
        <end position="354"/>
    </location>
</feature>
<keyword evidence="5" id="KW-0611">Plant defense</keyword>
<dbReference type="InterPro" id="IPR027417">
    <property type="entry name" value="P-loop_NTPase"/>
</dbReference>
<comment type="caution">
    <text evidence="9">The sequence shown here is derived from an EMBL/GenBank/DDBJ whole genome shotgun (WGS) entry which is preliminary data.</text>
</comment>
<reference evidence="9 10" key="1">
    <citation type="journal article" date="2019" name="Sci. Rep.">
        <title>A high-quality genome of Eragrostis curvula grass provides insights into Poaceae evolution and supports new strategies to enhance forage quality.</title>
        <authorList>
            <person name="Carballo J."/>
            <person name="Santos B.A.C.M."/>
            <person name="Zappacosta D."/>
            <person name="Garbus I."/>
            <person name="Selva J.P."/>
            <person name="Gallo C.A."/>
            <person name="Diaz A."/>
            <person name="Albertini E."/>
            <person name="Caccamo M."/>
            <person name="Echenique V."/>
        </authorList>
    </citation>
    <scope>NUCLEOTIDE SEQUENCE [LARGE SCALE GENOMIC DNA]</scope>
    <source>
        <strain evidence="10">cv. Victoria</strain>
        <tissue evidence="9">Leaf</tissue>
    </source>
</reference>
<evidence type="ECO:0000259" key="7">
    <source>
        <dbReference type="Pfam" id="PF00931"/>
    </source>
</evidence>
<dbReference type="GO" id="GO:0005524">
    <property type="term" value="F:ATP binding"/>
    <property type="evidence" value="ECO:0007669"/>
    <property type="project" value="UniProtKB-KW"/>
</dbReference>
<keyword evidence="2" id="KW-0433">Leucine-rich repeat</keyword>
<comment type="similarity">
    <text evidence="1">Belongs to the disease resistance NB-LRR family.</text>
</comment>
<evidence type="ECO:0000256" key="3">
    <source>
        <dbReference type="ARBA" id="ARBA00022737"/>
    </source>
</evidence>
<accession>A0A5J9UID2</accession>
<sequence length="377" mass="42830">MAAILEALLPYVKKVVTDMAEEEVRLLPCVRGEMEKLGWNLDNVKAFIADAERRRITDQLVEGWVTMLKGVMYDATDVLELGQLKVEERRESKLNRSMEKMPGCCHPFLFCLRNPVFAHKIGSRIKELNQRLEDIHKEAAKFNFTANLMSYQERRTESAEYSNNKRMTSEFTPSAVVGEKLEKDTKLLVQELKITTDENHNTLKVVSIVGMGGMGKTTLAQNIFKDAAIEEHFKTKIWLSITQQFNEVELLMSAIKLAGGDPGVEQDNTLLVQTLTNTLSASKFLLVLDDMWTIRAWESVLRVPVVNASNKQPGSRVLITSRFDDLAAQMQHSFYQHHVSPLDRDDAWSLLKNQLPHPPNQDVNVSEVVCAPMWEAE</sequence>
<evidence type="ECO:0000313" key="10">
    <source>
        <dbReference type="Proteomes" id="UP000324897"/>
    </source>
</evidence>
<keyword evidence="4" id="KW-0547">Nucleotide-binding</keyword>
<dbReference type="PANTHER" id="PTHR36766">
    <property type="entry name" value="PLANT BROAD-SPECTRUM MILDEW RESISTANCE PROTEIN RPW8"/>
    <property type="match status" value="1"/>
</dbReference>
<keyword evidence="3" id="KW-0677">Repeat</keyword>
<evidence type="ECO:0008006" key="11">
    <source>
        <dbReference type="Google" id="ProtNLM"/>
    </source>
</evidence>
<evidence type="ECO:0000256" key="6">
    <source>
        <dbReference type="ARBA" id="ARBA00022840"/>
    </source>
</evidence>
<dbReference type="GO" id="GO:0043531">
    <property type="term" value="F:ADP binding"/>
    <property type="evidence" value="ECO:0007669"/>
    <property type="project" value="InterPro"/>
</dbReference>
<dbReference type="AlphaFoldDB" id="A0A5J9UID2"/>
<dbReference type="InterPro" id="IPR041118">
    <property type="entry name" value="Rx_N"/>
</dbReference>
<keyword evidence="10" id="KW-1185">Reference proteome</keyword>
<dbReference type="Pfam" id="PF00931">
    <property type="entry name" value="NB-ARC"/>
    <property type="match status" value="1"/>
</dbReference>
<evidence type="ECO:0000256" key="2">
    <source>
        <dbReference type="ARBA" id="ARBA00022614"/>
    </source>
</evidence>
<evidence type="ECO:0000256" key="5">
    <source>
        <dbReference type="ARBA" id="ARBA00022821"/>
    </source>
</evidence>
<evidence type="ECO:0000256" key="1">
    <source>
        <dbReference type="ARBA" id="ARBA00008894"/>
    </source>
</evidence>
<dbReference type="EMBL" id="RWGY01000013">
    <property type="protein sequence ID" value="TVU23462.1"/>
    <property type="molecule type" value="Genomic_DNA"/>
</dbReference>
<dbReference type="SUPFAM" id="SSF52540">
    <property type="entry name" value="P-loop containing nucleoside triphosphate hydrolases"/>
    <property type="match status" value="1"/>
</dbReference>
<name>A0A5J9UID2_9POAL</name>
<feature type="non-terminal residue" evidence="9">
    <location>
        <position position="1"/>
    </location>
</feature>
<dbReference type="PRINTS" id="PR00364">
    <property type="entry name" value="DISEASERSIST"/>
</dbReference>
<evidence type="ECO:0000313" key="9">
    <source>
        <dbReference type="EMBL" id="TVU23462.1"/>
    </source>
</evidence>
<dbReference type="Pfam" id="PF18052">
    <property type="entry name" value="Rx_N"/>
    <property type="match status" value="1"/>
</dbReference>
<dbReference type="InterPro" id="IPR002182">
    <property type="entry name" value="NB-ARC"/>
</dbReference>
<dbReference type="Proteomes" id="UP000324897">
    <property type="component" value="Chromosome 2"/>
</dbReference>
<dbReference type="PANTHER" id="PTHR36766:SF36">
    <property type="entry name" value="AAA+ ATPASE DOMAIN-CONTAINING PROTEIN"/>
    <property type="match status" value="1"/>
</dbReference>
<organism evidence="9 10">
    <name type="scientific">Eragrostis curvula</name>
    <name type="common">weeping love grass</name>
    <dbReference type="NCBI Taxonomy" id="38414"/>
    <lineage>
        <taxon>Eukaryota</taxon>
        <taxon>Viridiplantae</taxon>
        <taxon>Streptophyta</taxon>
        <taxon>Embryophyta</taxon>
        <taxon>Tracheophyta</taxon>
        <taxon>Spermatophyta</taxon>
        <taxon>Magnoliopsida</taxon>
        <taxon>Liliopsida</taxon>
        <taxon>Poales</taxon>
        <taxon>Poaceae</taxon>
        <taxon>PACMAD clade</taxon>
        <taxon>Chloridoideae</taxon>
        <taxon>Eragrostideae</taxon>
        <taxon>Eragrostidinae</taxon>
        <taxon>Eragrostis</taxon>
    </lineage>
</organism>
<dbReference type="Gene3D" id="1.20.5.4130">
    <property type="match status" value="1"/>
</dbReference>
<keyword evidence="6" id="KW-0067">ATP-binding</keyword>
<gene>
    <name evidence="9" type="ORF">EJB05_25831</name>
</gene>
<protein>
    <recommendedName>
        <fullName evidence="11">NB-ARC domain-containing protein</fullName>
    </recommendedName>
</protein>
<evidence type="ECO:0000256" key="4">
    <source>
        <dbReference type="ARBA" id="ARBA00022741"/>
    </source>
</evidence>
<dbReference type="Gene3D" id="3.40.50.300">
    <property type="entry name" value="P-loop containing nucleotide triphosphate hydrolases"/>
    <property type="match status" value="1"/>
</dbReference>
<dbReference type="GO" id="GO:0006952">
    <property type="term" value="P:defense response"/>
    <property type="evidence" value="ECO:0007669"/>
    <property type="project" value="UniProtKB-KW"/>
</dbReference>
<dbReference type="Gramene" id="TVU23462">
    <property type="protein sequence ID" value="TVU23462"/>
    <property type="gene ID" value="EJB05_25831"/>
</dbReference>
<dbReference type="OrthoDB" id="767398at2759"/>
<evidence type="ECO:0000259" key="8">
    <source>
        <dbReference type="Pfam" id="PF18052"/>
    </source>
</evidence>
<proteinExistence type="inferred from homology"/>